<proteinExistence type="predicted"/>
<protein>
    <submittedName>
        <fullName evidence="1">Uncharacterized protein</fullName>
    </submittedName>
</protein>
<gene>
    <name evidence="1" type="ORF">EJ03DRAFT_16168</name>
</gene>
<accession>A0A6G1KVM7</accession>
<dbReference type="AlphaFoldDB" id="A0A6G1KVM7"/>
<evidence type="ECO:0000313" key="1">
    <source>
        <dbReference type="EMBL" id="KAF2764733.1"/>
    </source>
</evidence>
<reference evidence="1" key="1">
    <citation type="journal article" date="2020" name="Stud. Mycol.">
        <title>101 Dothideomycetes genomes: a test case for predicting lifestyles and emergence of pathogens.</title>
        <authorList>
            <person name="Haridas S."/>
            <person name="Albert R."/>
            <person name="Binder M."/>
            <person name="Bloem J."/>
            <person name="Labutti K."/>
            <person name="Salamov A."/>
            <person name="Andreopoulos B."/>
            <person name="Baker S."/>
            <person name="Barry K."/>
            <person name="Bills G."/>
            <person name="Bluhm B."/>
            <person name="Cannon C."/>
            <person name="Castanera R."/>
            <person name="Culley D."/>
            <person name="Daum C."/>
            <person name="Ezra D."/>
            <person name="Gonzalez J."/>
            <person name="Henrissat B."/>
            <person name="Kuo A."/>
            <person name="Liang C."/>
            <person name="Lipzen A."/>
            <person name="Lutzoni F."/>
            <person name="Magnuson J."/>
            <person name="Mondo S."/>
            <person name="Nolan M."/>
            <person name="Ohm R."/>
            <person name="Pangilinan J."/>
            <person name="Park H.-J."/>
            <person name="Ramirez L."/>
            <person name="Alfaro M."/>
            <person name="Sun H."/>
            <person name="Tritt A."/>
            <person name="Yoshinaga Y."/>
            <person name="Zwiers L.-H."/>
            <person name="Turgeon B."/>
            <person name="Goodwin S."/>
            <person name="Spatafora J."/>
            <person name="Crous P."/>
            <person name="Grigoriev I."/>
        </authorList>
    </citation>
    <scope>NUCLEOTIDE SEQUENCE</scope>
    <source>
        <strain evidence="1">CBS 116005</strain>
    </source>
</reference>
<sequence>MEDRTMQCVFVAEQREFRCCPVVPIALYLASVQLCSQRYPATCCVARIYETSPQCLQAAVATSHRKSRLAAVDLGISELCANTVESRTCFEHHCLTSNLALVIGLAFGIQHCQFHIRAARQVTKTSACMIAAGIVPPAGRRSMPPSSKAFYSGLPRTSHRVKASRLEMQLGRRVDQTTLLRR</sequence>
<keyword evidence="2" id="KW-1185">Reference proteome</keyword>
<evidence type="ECO:0000313" key="2">
    <source>
        <dbReference type="Proteomes" id="UP000799436"/>
    </source>
</evidence>
<organism evidence="1 2">
    <name type="scientific">Teratosphaeria nubilosa</name>
    <dbReference type="NCBI Taxonomy" id="161662"/>
    <lineage>
        <taxon>Eukaryota</taxon>
        <taxon>Fungi</taxon>
        <taxon>Dikarya</taxon>
        <taxon>Ascomycota</taxon>
        <taxon>Pezizomycotina</taxon>
        <taxon>Dothideomycetes</taxon>
        <taxon>Dothideomycetidae</taxon>
        <taxon>Mycosphaerellales</taxon>
        <taxon>Teratosphaeriaceae</taxon>
        <taxon>Teratosphaeria</taxon>
    </lineage>
</organism>
<name>A0A6G1KVM7_9PEZI</name>
<dbReference type="EMBL" id="ML995911">
    <property type="protein sequence ID" value="KAF2764733.1"/>
    <property type="molecule type" value="Genomic_DNA"/>
</dbReference>
<dbReference type="Proteomes" id="UP000799436">
    <property type="component" value="Unassembled WGS sequence"/>
</dbReference>